<dbReference type="RefSeq" id="WP_114590493.1">
    <property type="nucleotide sequence ID" value="NZ_CP031165.1"/>
</dbReference>
<dbReference type="Gene3D" id="3.30.450.20">
    <property type="entry name" value="PAS domain"/>
    <property type="match status" value="2"/>
</dbReference>
<evidence type="ECO:0000259" key="2">
    <source>
        <dbReference type="PROSITE" id="PS50112"/>
    </source>
</evidence>
<keyword evidence="1" id="KW-0378">Hydrolase</keyword>
<dbReference type="InterPro" id="IPR036457">
    <property type="entry name" value="PPM-type-like_dom_sf"/>
</dbReference>
<dbReference type="InterPro" id="IPR052016">
    <property type="entry name" value="Bact_Sigma-Reg"/>
</dbReference>
<dbReference type="SMART" id="SM00091">
    <property type="entry name" value="PAS"/>
    <property type="match status" value="2"/>
</dbReference>
<dbReference type="PROSITE" id="PS50112">
    <property type="entry name" value="PAS"/>
    <property type="match status" value="2"/>
</dbReference>
<dbReference type="NCBIfam" id="TIGR00229">
    <property type="entry name" value="sensory_box"/>
    <property type="match status" value="2"/>
</dbReference>
<dbReference type="PROSITE" id="PS51746">
    <property type="entry name" value="PPM_2"/>
    <property type="match status" value="1"/>
</dbReference>
<feature type="domain" description="PAS" evidence="2">
    <location>
        <begin position="315"/>
        <end position="386"/>
    </location>
</feature>
<feature type="domain" description="PAC" evidence="3">
    <location>
        <begin position="393"/>
        <end position="443"/>
    </location>
</feature>
<dbReference type="PROSITE" id="PS50113">
    <property type="entry name" value="PAC"/>
    <property type="match status" value="1"/>
</dbReference>
<reference evidence="5 6" key="1">
    <citation type="submission" date="2018-09" db="EMBL/GenBank/DDBJ databases">
        <title>Complete genome sequence of Euzebya sp. DY32-46 isolated from seawater of Pacific Ocean.</title>
        <authorList>
            <person name="Xu L."/>
            <person name="Wu Y.-H."/>
            <person name="Xu X.-W."/>
        </authorList>
    </citation>
    <scope>NUCLEOTIDE SEQUENCE [LARGE SCALE GENOMIC DNA]</scope>
    <source>
        <strain evidence="5 6">DY32-46</strain>
    </source>
</reference>
<evidence type="ECO:0000256" key="1">
    <source>
        <dbReference type="ARBA" id="ARBA00022801"/>
    </source>
</evidence>
<dbReference type="SUPFAM" id="SSF55781">
    <property type="entry name" value="GAF domain-like"/>
    <property type="match status" value="1"/>
</dbReference>
<evidence type="ECO:0000259" key="3">
    <source>
        <dbReference type="PROSITE" id="PS50113"/>
    </source>
</evidence>
<dbReference type="InterPro" id="IPR029016">
    <property type="entry name" value="GAF-like_dom_sf"/>
</dbReference>
<evidence type="ECO:0000259" key="4">
    <source>
        <dbReference type="PROSITE" id="PS51746"/>
    </source>
</evidence>
<dbReference type="SUPFAM" id="SSF55785">
    <property type="entry name" value="PYP-like sensor domain (PAS domain)"/>
    <property type="match status" value="2"/>
</dbReference>
<dbReference type="InterPro" id="IPR013656">
    <property type="entry name" value="PAS_4"/>
</dbReference>
<dbReference type="AlphaFoldDB" id="A0A346XU33"/>
<name>A0A346XU33_9ACTN</name>
<dbReference type="OrthoDB" id="118142at2"/>
<dbReference type="EMBL" id="CP031165">
    <property type="protein sequence ID" value="AXV05730.1"/>
    <property type="molecule type" value="Genomic_DNA"/>
</dbReference>
<organism evidence="5 6">
    <name type="scientific">Euzebya pacifica</name>
    <dbReference type="NCBI Taxonomy" id="1608957"/>
    <lineage>
        <taxon>Bacteria</taxon>
        <taxon>Bacillati</taxon>
        <taxon>Actinomycetota</taxon>
        <taxon>Nitriliruptoria</taxon>
        <taxon>Euzebyales</taxon>
    </lineage>
</organism>
<dbReference type="InterPro" id="IPR000014">
    <property type="entry name" value="PAS"/>
</dbReference>
<dbReference type="PANTHER" id="PTHR43156">
    <property type="entry name" value="STAGE II SPORULATION PROTEIN E-RELATED"/>
    <property type="match status" value="1"/>
</dbReference>
<gene>
    <name evidence="5" type="ORF">DVS28_a1029</name>
</gene>
<dbReference type="SMART" id="SM00331">
    <property type="entry name" value="PP2C_SIG"/>
    <property type="match status" value="1"/>
</dbReference>
<dbReference type="Pfam" id="PF13185">
    <property type="entry name" value="GAF_2"/>
    <property type="match status" value="1"/>
</dbReference>
<dbReference type="InterPro" id="IPR001932">
    <property type="entry name" value="PPM-type_phosphatase-like_dom"/>
</dbReference>
<accession>A0A346XU33</accession>
<proteinExistence type="predicted"/>
<feature type="domain" description="PPM-type phosphatase" evidence="4">
    <location>
        <begin position="471"/>
        <end position="686"/>
    </location>
</feature>
<keyword evidence="6" id="KW-1185">Reference proteome</keyword>
<dbReference type="Pfam" id="PF00989">
    <property type="entry name" value="PAS"/>
    <property type="match status" value="1"/>
</dbReference>
<dbReference type="GO" id="GO:0006355">
    <property type="term" value="P:regulation of DNA-templated transcription"/>
    <property type="evidence" value="ECO:0007669"/>
    <property type="project" value="InterPro"/>
</dbReference>
<dbReference type="InterPro" id="IPR003018">
    <property type="entry name" value="GAF"/>
</dbReference>
<sequence>MERDEPSALGIDDLGFLDAVTDVVITADPAGVVIHANAALKGLLGWSPADLVGQPLKVIVPDHLRERHLAAFAEHMAKGTARITGGPPVILPARHHDGHEVEVELTLTDHRMPDGTTVSVGVLRDLSTDRQLEWTATIAQYHAVTAEVATEIALVNDVHTLSDASSVLLRALTKALRWDAAIFWLVAENGSARPADYFHTDAFTDDFKQMADPGLVTVPGRGLPGRVIKTRKPAWIETVADDPGYFRRKRAERLGITTTFAFPILRDDRVEGVVELMSREPVAVDAGLLTIVAEVGRRVGEFLHRRAAERDVARSDARKTAILMSAFDAVIGINHHGTVTDWNPAAERILGHATKDAVGRLLGDLIVPEDLRESHRQGLRRFLETRRPRILGQPLELRALHADGHEFPVELAITQLEGVEPPEFVGYLRDISERKAVEDALARSRDELFRVATTLQDSMLPATLPRIPGHDVGVAFRPAGDGAEIGGDFYDVFQLDDTRWAALIGDVRGKGVSAARLTALVRYTARAAAVEAHDPVQVLGLVNQAILAHEAEEPTFCTAVYVEVDLSRPGTLRLVRAGHPAPLRLAADGSVSPVGARGSLLGVLEEPSLTASEVDLAVGEVLVLYTDGLTEARTEHGMLGEDGLASMVSEVGGTSASVVADHLKRRTVELQGGRTSDDLAVLAIKRLATDS</sequence>
<protein>
    <submittedName>
        <fullName evidence="5">Serine phosphatase RsbU, regulator of sigma subunit</fullName>
    </submittedName>
</protein>
<dbReference type="Gene3D" id="3.30.450.40">
    <property type="match status" value="1"/>
</dbReference>
<dbReference type="GO" id="GO:0016791">
    <property type="term" value="F:phosphatase activity"/>
    <property type="evidence" value="ECO:0007669"/>
    <property type="project" value="TreeGrafter"/>
</dbReference>
<dbReference type="InterPro" id="IPR035965">
    <property type="entry name" value="PAS-like_dom_sf"/>
</dbReference>
<evidence type="ECO:0000313" key="5">
    <source>
        <dbReference type="EMBL" id="AXV05730.1"/>
    </source>
</evidence>
<dbReference type="Pfam" id="PF07228">
    <property type="entry name" value="SpoIIE"/>
    <property type="match status" value="1"/>
</dbReference>
<dbReference type="KEGG" id="euz:DVS28_a1029"/>
<dbReference type="Gene3D" id="3.60.40.10">
    <property type="entry name" value="PPM-type phosphatase domain"/>
    <property type="match status" value="1"/>
</dbReference>
<dbReference type="PANTHER" id="PTHR43156:SF2">
    <property type="entry name" value="STAGE II SPORULATION PROTEIN E"/>
    <property type="match status" value="1"/>
</dbReference>
<feature type="domain" description="PAS" evidence="2">
    <location>
        <begin position="17"/>
        <end position="62"/>
    </location>
</feature>
<evidence type="ECO:0000313" key="6">
    <source>
        <dbReference type="Proteomes" id="UP000264006"/>
    </source>
</evidence>
<dbReference type="InterPro" id="IPR000700">
    <property type="entry name" value="PAS-assoc_C"/>
</dbReference>
<dbReference type="Pfam" id="PF08448">
    <property type="entry name" value="PAS_4"/>
    <property type="match status" value="1"/>
</dbReference>
<dbReference type="InterPro" id="IPR013767">
    <property type="entry name" value="PAS_fold"/>
</dbReference>
<dbReference type="SUPFAM" id="SSF81606">
    <property type="entry name" value="PP2C-like"/>
    <property type="match status" value="1"/>
</dbReference>
<dbReference type="CDD" id="cd00130">
    <property type="entry name" value="PAS"/>
    <property type="match status" value="2"/>
</dbReference>
<dbReference type="Proteomes" id="UP000264006">
    <property type="component" value="Chromosome"/>
</dbReference>